<dbReference type="InterPro" id="IPR022742">
    <property type="entry name" value="Hydrolase_4"/>
</dbReference>
<accession>A0A1M2VFX1</accession>
<organism evidence="2 3">
    <name type="scientific">Trametes pubescens</name>
    <name type="common">White-rot fungus</name>
    <dbReference type="NCBI Taxonomy" id="154538"/>
    <lineage>
        <taxon>Eukaryota</taxon>
        <taxon>Fungi</taxon>
        <taxon>Dikarya</taxon>
        <taxon>Basidiomycota</taxon>
        <taxon>Agaricomycotina</taxon>
        <taxon>Agaricomycetes</taxon>
        <taxon>Polyporales</taxon>
        <taxon>Polyporaceae</taxon>
        <taxon>Trametes</taxon>
    </lineage>
</organism>
<name>A0A1M2VFX1_TRAPU</name>
<dbReference type="Pfam" id="PF12146">
    <property type="entry name" value="Hydrolase_4"/>
    <property type="match status" value="1"/>
</dbReference>
<dbReference type="Proteomes" id="UP000184267">
    <property type="component" value="Unassembled WGS sequence"/>
</dbReference>
<reference evidence="2 3" key="1">
    <citation type="submission" date="2016-10" db="EMBL/GenBank/DDBJ databases">
        <title>Genome sequence of the basidiomycete white-rot fungus Trametes pubescens.</title>
        <authorList>
            <person name="Makela M.R."/>
            <person name="Granchi Z."/>
            <person name="Peng M."/>
            <person name="De Vries R.P."/>
            <person name="Grigoriev I."/>
            <person name="Riley R."/>
            <person name="Hilden K."/>
        </authorList>
    </citation>
    <scope>NUCLEOTIDE SEQUENCE [LARGE SCALE GENOMIC DNA]</scope>
    <source>
        <strain evidence="2 3">FBCC735</strain>
    </source>
</reference>
<dbReference type="InterPro" id="IPR029058">
    <property type="entry name" value="AB_hydrolase_fold"/>
</dbReference>
<feature type="domain" description="Serine aminopeptidase S33" evidence="1">
    <location>
        <begin position="34"/>
        <end position="288"/>
    </location>
</feature>
<comment type="caution">
    <text evidence="2">The sequence shown here is derived from an EMBL/GenBank/DDBJ whole genome shotgun (WGS) entry which is preliminary data.</text>
</comment>
<evidence type="ECO:0000313" key="2">
    <source>
        <dbReference type="EMBL" id="OJT06480.1"/>
    </source>
</evidence>
<protein>
    <recommendedName>
        <fullName evidence="1">Serine aminopeptidase S33 domain-containing protein</fullName>
    </recommendedName>
</protein>
<evidence type="ECO:0000259" key="1">
    <source>
        <dbReference type="Pfam" id="PF12146"/>
    </source>
</evidence>
<dbReference type="InterPro" id="IPR051044">
    <property type="entry name" value="MAG_DAG_Lipase"/>
</dbReference>
<gene>
    <name evidence="2" type="ORF">TRAPUB_2673</name>
</gene>
<dbReference type="AlphaFoldDB" id="A0A1M2VFX1"/>
<dbReference type="OrthoDB" id="10249433at2759"/>
<dbReference type="Gene3D" id="3.40.50.1820">
    <property type="entry name" value="alpha/beta hydrolase"/>
    <property type="match status" value="1"/>
</dbReference>
<dbReference type="EMBL" id="MNAD01001306">
    <property type="protein sequence ID" value="OJT06480.1"/>
    <property type="molecule type" value="Genomic_DNA"/>
</dbReference>
<dbReference type="STRING" id="154538.A0A1M2VFX1"/>
<keyword evidence="3" id="KW-1185">Reference proteome</keyword>
<sequence>MSTSSSPTTQTFTEAWLPGHDGTKFYTRTYPAPSPRAVLLFVHGFAEHLGRYEWAHGEYASQGITVFTYDQRGFGRTALDHPNKSKHSAYGKTSWPDQLSDIEWWVKYLKSEYSELPLFLKGHSMGGGLALAFATRTTPSPAPETLASLSGIISSSPLILQSKPAPKLMRYVGGKASLLFPNLLFDAPVPVQDLSHNTAANEANSADPWIVQKGSLRGLRDMLSGGEQLLWNDHKHWPQSLPLLIVHGTADRVTSFKASEEFYHKVDAADKEFKPFEDGFHELVHEPDGVKERFVDECVSWVLKHVEEQDDTPSPITCSSKL</sequence>
<proteinExistence type="predicted"/>
<dbReference type="SUPFAM" id="SSF53474">
    <property type="entry name" value="alpha/beta-Hydrolases"/>
    <property type="match status" value="1"/>
</dbReference>
<evidence type="ECO:0000313" key="3">
    <source>
        <dbReference type="Proteomes" id="UP000184267"/>
    </source>
</evidence>
<dbReference type="PANTHER" id="PTHR11614">
    <property type="entry name" value="PHOSPHOLIPASE-RELATED"/>
    <property type="match status" value="1"/>
</dbReference>
<dbReference type="OMA" id="SYEGWSH"/>